<dbReference type="Proteomes" id="UP000053424">
    <property type="component" value="Unassembled WGS sequence"/>
</dbReference>
<sequence>MLACQMTPSWLSGSTSSKMASSLLRAINTSSDPSIKKHKLTYAHTGHKSISRLRKTILRWLVS</sequence>
<reference evidence="2" key="2">
    <citation type="submission" date="2015-01" db="EMBL/GenBank/DDBJ databases">
        <title>Evolutionary Origins and Diversification of the Mycorrhizal Mutualists.</title>
        <authorList>
            <consortium name="DOE Joint Genome Institute"/>
            <consortium name="Mycorrhizal Genomics Consortium"/>
            <person name="Kohler A."/>
            <person name="Kuo A."/>
            <person name="Nagy L.G."/>
            <person name="Floudas D."/>
            <person name="Copeland A."/>
            <person name="Barry K.W."/>
            <person name="Cichocki N."/>
            <person name="Veneault-Fourrey C."/>
            <person name="LaButti K."/>
            <person name="Lindquist E.A."/>
            <person name="Lipzen A."/>
            <person name="Lundell T."/>
            <person name="Morin E."/>
            <person name="Murat C."/>
            <person name="Riley R."/>
            <person name="Ohm R."/>
            <person name="Sun H."/>
            <person name="Tunlid A."/>
            <person name="Henrissat B."/>
            <person name="Grigoriev I.V."/>
            <person name="Hibbett D.S."/>
            <person name="Martin F."/>
        </authorList>
    </citation>
    <scope>NUCLEOTIDE SEQUENCE [LARGE SCALE GENOMIC DNA]</scope>
    <source>
        <strain evidence="2">h7</strain>
    </source>
</reference>
<dbReference type="HOGENOM" id="CLU_2886040_0_0_1"/>
<evidence type="ECO:0000313" key="2">
    <source>
        <dbReference type="Proteomes" id="UP000053424"/>
    </source>
</evidence>
<dbReference type="AlphaFoldDB" id="A0A0C2XFY0"/>
<protein>
    <submittedName>
        <fullName evidence="1">Uncharacterized protein</fullName>
    </submittedName>
</protein>
<reference evidence="1 2" key="1">
    <citation type="submission" date="2014-04" db="EMBL/GenBank/DDBJ databases">
        <authorList>
            <consortium name="DOE Joint Genome Institute"/>
            <person name="Kuo A."/>
            <person name="Gay G."/>
            <person name="Dore J."/>
            <person name="Kohler A."/>
            <person name="Nagy L.G."/>
            <person name="Floudas D."/>
            <person name="Copeland A."/>
            <person name="Barry K.W."/>
            <person name="Cichocki N."/>
            <person name="Veneault-Fourrey C."/>
            <person name="LaButti K."/>
            <person name="Lindquist E.A."/>
            <person name="Lipzen A."/>
            <person name="Lundell T."/>
            <person name="Morin E."/>
            <person name="Murat C."/>
            <person name="Sun H."/>
            <person name="Tunlid A."/>
            <person name="Henrissat B."/>
            <person name="Grigoriev I.V."/>
            <person name="Hibbett D.S."/>
            <person name="Martin F."/>
            <person name="Nordberg H.P."/>
            <person name="Cantor M.N."/>
            <person name="Hua S.X."/>
        </authorList>
    </citation>
    <scope>NUCLEOTIDE SEQUENCE [LARGE SCALE GENOMIC DNA]</scope>
    <source>
        <strain evidence="2">h7</strain>
    </source>
</reference>
<proteinExistence type="predicted"/>
<name>A0A0C2XFY0_HEBCY</name>
<gene>
    <name evidence="1" type="ORF">M413DRAFT_285113</name>
</gene>
<accession>A0A0C2XFY0</accession>
<dbReference type="EMBL" id="KN831802">
    <property type="protein sequence ID" value="KIM36823.1"/>
    <property type="molecule type" value="Genomic_DNA"/>
</dbReference>
<organism evidence="1 2">
    <name type="scientific">Hebeloma cylindrosporum</name>
    <dbReference type="NCBI Taxonomy" id="76867"/>
    <lineage>
        <taxon>Eukaryota</taxon>
        <taxon>Fungi</taxon>
        <taxon>Dikarya</taxon>
        <taxon>Basidiomycota</taxon>
        <taxon>Agaricomycotina</taxon>
        <taxon>Agaricomycetes</taxon>
        <taxon>Agaricomycetidae</taxon>
        <taxon>Agaricales</taxon>
        <taxon>Agaricineae</taxon>
        <taxon>Hymenogastraceae</taxon>
        <taxon>Hebeloma</taxon>
    </lineage>
</organism>
<keyword evidence="2" id="KW-1185">Reference proteome</keyword>
<evidence type="ECO:0000313" key="1">
    <source>
        <dbReference type="EMBL" id="KIM36823.1"/>
    </source>
</evidence>